<feature type="compositionally biased region" description="Basic and acidic residues" evidence="1">
    <location>
        <begin position="703"/>
        <end position="718"/>
    </location>
</feature>
<dbReference type="InterPro" id="IPR024290">
    <property type="entry name" value="SICA_extracell_a"/>
</dbReference>
<evidence type="ECO:0000313" key="6">
    <source>
        <dbReference type="Proteomes" id="UP000054561"/>
    </source>
</evidence>
<keyword evidence="2" id="KW-0472">Membrane</keyword>
<feature type="compositionally biased region" description="Polar residues" evidence="1">
    <location>
        <begin position="1062"/>
        <end position="1071"/>
    </location>
</feature>
<feature type="region of interest" description="Disordered" evidence="1">
    <location>
        <begin position="624"/>
        <end position="861"/>
    </location>
</feature>
<evidence type="ECO:0000256" key="2">
    <source>
        <dbReference type="SAM" id="Phobius"/>
    </source>
</evidence>
<feature type="compositionally biased region" description="Low complexity" evidence="1">
    <location>
        <begin position="722"/>
        <end position="735"/>
    </location>
</feature>
<feature type="domain" description="Schizont-infected cell agglutination C-terminal" evidence="3">
    <location>
        <begin position="934"/>
        <end position="1058"/>
    </location>
</feature>
<protein>
    <recommendedName>
        <fullName evidence="7">Schizont-infected cell agglutination C-terminal domain-containing protein</fullName>
    </recommendedName>
</protein>
<evidence type="ECO:0000313" key="5">
    <source>
        <dbReference type="EMBL" id="KJP89168.1"/>
    </source>
</evidence>
<dbReference type="GeneID" id="24266568"/>
<name>A0A0D9QQI3_PLAFR</name>
<evidence type="ECO:0000259" key="4">
    <source>
        <dbReference type="Pfam" id="PF12887"/>
    </source>
</evidence>
<organism evidence="5 6">
    <name type="scientific">Plasmodium fragile</name>
    <dbReference type="NCBI Taxonomy" id="5857"/>
    <lineage>
        <taxon>Eukaryota</taxon>
        <taxon>Sar</taxon>
        <taxon>Alveolata</taxon>
        <taxon>Apicomplexa</taxon>
        <taxon>Aconoidasida</taxon>
        <taxon>Haemosporida</taxon>
        <taxon>Plasmodiidae</taxon>
        <taxon>Plasmodium</taxon>
        <taxon>Plasmodium (Plasmodium)</taxon>
    </lineage>
</organism>
<dbReference type="VEuPathDB" id="PlasmoDB:AK88_01254"/>
<feature type="compositionally biased region" description="Low complexity" evidence="1">
    <location>
        <begin position="685"/>
        <end position="699"/>
    </location>
</feature>
<dbReference type="InterPro" id="IPR024288">
    <property type="entry name" value="SICA_C"/>
</dbReference>
<dbReference type="RefSeq" id="XP_012334313.1">
    <property type="nucleotide sequence ID" value="XM_012478890.1"/>
</dbReference>
<keyword evidence="2" id="KW-1133">Transmembrane helix</keyword>
<reference evidence="5 6" key="1">
    <citation type="submission" date="2014-03" db="EMBL/GenBank/DDBJ databases">
        <title>The Genome Sequence of Plasmodium fragile nilgiri.</title>
        <authorList>
            <consortium name="The Broad Institute Genomics Platform"/>
            <consortium name="The Broad Institute Genome Sequencing Center for Infectious Disease"/>
            <person name="Neafsey D."/>
            <person name="Duraisingh M."/>
            <person name="Young S.K."/>
            <person name="Zeng Q."/>
            <person name="Gargeya S."/>
            <person name="Abouelleil A."/>
            <person name="Alvarado L."/>
            <person name="Chapman S.B."/>
            <person name="Gainer-Dewar J."/>
            <person name="Goldberg J."/>
            <person name="Griggs A."/>
            <person name="Gujja S."/>
            <person name="Hansen M."/>
            <person name="Howarth C."/>
            <person name="Imamovic A."/>
            <person name="Larimer J."/>
            <person name="Pearson M."/>
            <person name="Poon T.W."/>
            <person name="Priest M."/>
            <person name="Roberts A."/>
            <person name="Saif S."/>
            <person name="Shea T."/>
            <person name="Sykes S."/>
            <person name="Wortman J."/>
            <person name="Nusbaum C."/>
            <person name="Birren B."/>
        </authorList>
    </citation>
    <scope>NUCLEOTIDE SEQUENCE [LARGE SCALE GENOMIC DNA]</scope>
    <source>
        <strain evidence="6">nilgiri</strain>
    </source>
</reference>
<feature type="compositionally biased region" description="Basic and acidic residues" evidence="1">
    <location>
        <begin position="650"/>
        <end position="659"/>
    </location>
</feature>
<dbReference type="Pfam" id="PF12887">
    <property type="entry name" value="SICA_alpha"/>
    <property type="match status" value="1"/>
</dbReference>
<evidence type="ECO:0008006" key="7">
    <source>
        <dbReference type="Google" id="ProtNLM"/>
    </source>
</evidence>
<sequence>MYELFHLQNRMLKEVDDIFNELRSTIGGGTGAIAGFCGSIYDSNATCIKRCREIVHLMLYMRGYDFKQGQWQHRYMQNNTSRNFREYLECTVAREILLRLYGRNKDHSNIIKTVSKELDQDNALQQQKFEKGLCEKKNFGAVIFQSGNVQDTLHQRLDTLSTQWVARTPGRGRAARRCGWDDTDGTTHTDEPCNENEVVITEEDELMRAIQGTVDAADTFPHVKQVLDDMQQPGQSTAKCEIEKNIKTKITCTTPEAEATTSASTKTTETTTAIITSGSGHRRSGQIGRIHKTDWCHRTRPGQTRHQGQTSSGETAHSGGNEDDIGSGMTTTSSASGGQAATGGAPAAGGTSTQAKTANADDCPLKTILKEDRRQVVVLGNYSKEELETMKRVLQQFIDYMDDPDGTVDALGANCYNTGWNDITDARTLFTGQTVADVIRCKLMTRALFFANQEGENAEDKELYKRLRCEIANAFGYILENKYCDHKTAWKRGIKYAWKTMQNMGSSEYGGNPMTGPVFDKKCTECGYHAAGTIIRPVNGTLVDWLVSNAGIMDTIGNIEHKVDCSMQWTDYELTKAADGKIQISKKAAPAAAPQDVEKEIKEVQDKIKSEALDVVKKMTHAVENKITQGKGGKKPAAPSRASPGPIEGGSEKADKNTEVKVVGSTEDRSAPGSTGQPPPPAAPPVTTGTGSSASGGSTPDPTEAHNTAKDDKAHDGDTVASSPTTQPSQESQPPKATVTSTDPAQSGHKHETGPSGADGPTGPGSSGPGSTGHQPPGSFGPGSTGHQNPGSSGPGSAGTGSTGTLQPGTTGAGSTGVPNPGSSAPGSQDTGQGAPSASTSPDGNDKTHKTADDPFGLDLNNPGSAVLGKVGGAFVEGIPPLVYHDTKGKGPNTDPHDNTISPFITPADILLSAPVLIFFACVTSLILLFFLGKYFAYLAKRRRTFRTVRDVPSPPLDEEILQHLQRGAPPPDYGYTMVRDTQPASTSARRRRPPRVHKRTIIELHLEVLHECAATEWENFKDHYLQLVVQEFAQEFVHHLEQEEDTNKNTLSVSSLIQDLSGTHVPSTDSDGPGPWSPTEDDPDPWSCMETIQLDDEQHGPSDPAHATSACTQWINWIHRNKHMLRQCTGQTWFNALKSDWTQYLREHMAAKEDNGVSGQRALGERGNMPSADMTKLRLWRQWVATQHKRTDTYSEQEWFKHLLNNVEEETVPQKGDVPIMQKDLEVDKVKGTEDILTVRNSPGSQPLHRQPYMKKPLTVKTWILLLALVIEDCELECRLHETELYVDDLLQQC</sequence>
<feature type="compositionally biased region" description="Low complexity" evidence="1">
    <location>
        <begin position="326"/>
        <end position="355"/>
    </location>
</feature>
<gene>
    <name evidence="5" type="ORF">AK88_01254</name>
</gene>
<evidence type="ECO:0000256" key="1">
    <source>
        <dbReference type="SAM" id="MobiDB-lite"/>
    </source>
</evidence>
<dbReference type="OrthoDB" id="375150at2759"/>
<accession>A0A0D9QQI3</accession>
<feature type="compositionally biased region" description="Low complexity" evidence="1">
    <location>
        <begin position="255"/>
        <end position="277"/>
    </location>
</feature>
<feature type="region of interest" description="Disordered" evidence="1">
    <location>
        <begin position="1062"/>
        <end position="1089"/>
    </location>
</feature>
<dbReference type="Pfam" id="PF12879">
    <property type="entry name" value="SICA_C"/>
    <property type="match status" value="1"/>
</dbReference>
<evidence type="ECO:0000259" key="3">
    <source>
        <dbReference type="Pfam" id="PF12879"/>
    </source>
</evidence>
<keyword evidence="2" id="KW-0812">Transmembrane</keyword>
<feature type="compositionally biased region" description="Basic and acidic residues" evidence="1">
    <location>
        <begin position="844"/>
        <end position="853"/>
    </location>
</feature>
<proteinExistence type="predicted"/>
<feature type="compositionally biased region" description="Polar residues" evidence="1">
    <location>
        <begin position="301"/>
        <end position="315"/>
    </location>
</feature>
<dbReference type="Proteomes" id="UP000054561">
    <property type="component" value="Unassembled WGS sequence"/>
</dbReference>
<keyword evidence="6" id="KW-1185">Reference proteome</keyword>
<feature type="region of interest" description="Disordered" evidence="1">
    <location>
        <begin position="255"/>
        <end position="358"/>
    </location>
</feature>
<feature type="compositionally biased region" description="Gly residues" evidence="1">
    <location>
        <begin position="793"/>
        <end position="802"/>
    </location>
</feature>
<feature type="compositionally biased region" description="Gly residues" evidence="1">
    <location>
        <begin position="760"/>
        <end position="771"/>
    </location>
</feature>
<feature type="compositionally biased region" description="Polar residues" evidence="1">
    <location>
        <begin position="817"/>
        <end position="843"/>
    </location>
</feature>
<feature type="domain" description="Schizont-infected cell agglutination extracellular alpha" evidence="4">
    <location>
        <begin position="8"/>
        <end position="155"/>
    </location>
</feature>
<dbReference type="EMBL" id="KQ001654">
    <property type="protein sequence ID" value="KJP89168.1"/>
    <property type="molecule type" value="Genomic_DNA"/>
</dbReference>
<feature type="transmembrane region" description="Helical" evidence="2">
    <location>
        <begin position="910"/>
        <end position="937"/>
    </location>
</feature>